<keyword evidence="8" id="KW-1185">Reference proteome</keyword>
<evidence type="ECO:0000313" key="8">
    <source>
        <dbReference type="Proteomes" id="UP000095009"/>
    </source>
</evidence>
<comment type="similarity">
    <text evidence="2">Belongs to the OB-RGRP/VPS55 family.</text>
</comment>
<dbReference type="InterPro" id="IPR007262">
    <property type="entry name" value="Vps55/LEPROT"/>
</dbReference>
<dbReference type="PROSITE" id="PS51257">
    <property type="entry name" value="PROKAR_LIPOPROTEIN"/>
    <property type="match status" value="1"/>
</dbReference>
<reference evidence="7 8" key="1">
    <citation type="journal article" date="2016" name="Proc. Natl. Acad. Sci. U.S.A.">
        <title>Comparative genomics of biotechnologically important yeasts.</title>
        <authorList>
            <person name="Riley R."/>
            <person name="Haridas S."/>
            <person name="Wolfe K.H."/>
            <person name="Lopes M.R."/>
            <person name="Hittinger C.T."/>
            <person name="Goeker M."/>
            <person name="Salamov A.A."/>
            <person name="Wisecaver J.H."/>
            <person name="Long T.M."/>
            <person name="Calvey C.H."/>
            <person name="Aerts A.L."/>
            <person name="Barry K.W."/>
            <person name="Choi C."/>
            <person name="Clum A."/>
            <person name="Coughlan A.Y."/>
            <person name="Deshpande S."/>
            <person name="Douglass A.P."/>
            <person name="Hanson S.J."/>
            <person name="Klenk H.-P."/>
            <person name="LaButti K.M."/>
            <person name="Lapidus A."/>
            <person name="Lindquist E.A."/>
            <person name="Lipzen A.M."/>
            <person name="Meier-Kolthoff J.P."/>
            <person name="Ohm R.A."/>
            <person name="Otillar R.P."/>
            <person name="Pangilinan J.L."/>
            <person name="Peng Y."/>
            <person name="Rokas A."/>
            <person name="Rosa C.A."/>
            <person name="Scheuner C."/>
            <person name="Sibirny A.A."/>
            <person name="Slot J.C."/>
            <person name="Stielow J.B."/>
            <person name="Sun H."/>
            <person name="Kurtzman C.P."/>
            <person name="Blackwell M."/>
            <person name="Grigoriev I.V."/>
            <person name="Jeffries T.W."/>
        </authorList>
    </citation>
    <scope>NUCLEOTIDE SEQUENCE [LARGE SCALE GENOMIC DNA]</scope>
    <source>
        <strain evidence="7 8">DSM 6958</strain>
    </source>
</reference>
<keyword evidence="5 6" id="KW-0472">Membrane</keyword>
<evidence type="ECO:0000256" key="6">
    <source>
        <dbReference type="SAM" id="Phobius"/>
    </source>
</evidence>
<evidence type="ECO:0000256" key="5">
    <source>
        <dbReference type="ARBA" id="ARBA00023136"/>
    </source>
</evidence>
<organism evidence="7 8">
    <name type="scientific">Nadsonia fulvescens var. elongata DSM 6958</name>
    <dbReference type="NCBI Taxonomy" id="857566"/>
    <lineage>
        <taxon>Eukaryota</taxon>
        <taxon>Fungi</taxon>
        <taxon>Dikarya</taxon>
        <taxon>Ascomycota</taxon>
        <taxon>Saccharomycotina</taxon>
        <taxon>Dipodascomycetes</taxon>
        <taxon>Dipodascales</taxon>
        <taxon>Dipodascales incertae sedis</taxon>
        <taxon>Nadsonia</taxon>
    </lineage>
</organism>
<feature type="transmembrane region" description="Helical" evidence="6">
    <location>
        <begin position="103"/>
        <end position="123"/>
    </location>
</feature>
<dbReference type="GO" id="GO:0032511">
    <property type="term" value="P:late endosome to vacuole transport via multivesicular body sorting pathway"/>
    <property type="evidence" value="ECO:0007669"/>
    <property type="project" value="TreeGrafter"/>
</dbReference>
<feature type="transmembrane region" description="Helical" evidence="6">
    <location>
        <begin position="12"/>
        <end position="45"/>
    </location>
</feature>
<dbReference type="Pfam" id="PF04133">
    <property type="entry name" value="Vps55"/>
    <property type="match status" value="1"/>
</dbReference>
<dbReference type="STRING" id="857566.A0A1E3PTD6"/>
<name>A0A1E3PTD6_9ASCO</name>
<accession>A0A1E3PTD6</accession>
<gene>
    <name evidence="7" type="ORF">NADFUDRAFT_81496</name>
</gene>
<dbReference type="PANTHER" id="PTHR12050:SF0">
    <property type="entry name" value="RH04491P"/>
    <property type="match status" value="1"/>
</dbReference>
<keyword evidence="4 6" id="KW-1133">Transmembrane helix</keyword>
<proteinExistence type="inferred from homology"/>
<feature type="transmembrane region" description="Helical" evidence="6">
    <location>
        <begin position="72"/>
        <end position="91"/>
    </location>
</feature>
<evidence type="ECO:0000256" key="1">
    <source>
        <dbReference type="ARBA" id="ARBA00004141"/>
    </source>
</evidence>
<evidence type="ECO:0000256" key="3">
    <source>
        <dbReference type="ARBA" id="ARBA00022692"/>
    </source>
</evidence>
<comment type="subcellular location">
    <subcellularLocation>
        <location evidence="1">Membrane</location>
        <topology evidence="1">Multi-pass membrane protein</topology>
    </subcellularLocation>
</comment>
<dbReference type="AlphaFoldDB" id="A0A1E3PTD6"/>
<dbReference type="EMBL" id="KV454406">
    <property type="protein sequence ID" value="ODQ68590.1"/>
    <property type="molecule type" value="Genomic_DNA"/>
</dbReference>
<sequence length="129" mass="14108">MRITPLTKIISLSTVLATGFLLIILSCALFHNWLPLIVVGIFIIAPLPNAVCESWATSDDFLNESNNTILDLGRFLTGFLVISGLSVPVILANNAIIHRAAMWMSLSGGLLVYATIITFSAFFHEPEEF</sequence>
<evidence type="ECO:0000256" key="4">
    <source>
        <dbReference type="ARBA" id="ARBA00022989"/>
    </source>
</evidence>
<protein>
    <submittedName>
        <fullName evidence="7">Vacuolar protein sorting 55</fullName>
    </submittedName>
</protein>
<evidence type="ECO:0000256" key="2">
    <source>
        <dbReference type="ARBA" id="ARBA00005645"/>
    </source>
</evidence>
<keyword evidence="3 6" id="KW-0812">Transmembrane</keyword>
<dbReference type="Proteomes" id="UP000095009">
    <property type="component" value="Unassembled WGS sequence"/>
</dbReference>
<dbReference type="GO" id="GO:0034424">
    <property type="term" value="C:Vps55/Vps68 complex"/>
    <property type="evidence" value="ECO:0007669"/>
    <property type="project" value="TreeGrafter"/>
</dbReference>
<evidence type="ECO:0000313" key="7">
    <source>
        <dbReference type="EMBL" id="ODQ68590.1"/>
    </source>
</evidence>
<dbReference type="OrthoDB" id="14246at2759"/>
<dbReference type="PANTHER" id="PTHR12050">
    <property type="entry name" value="LEPTIN RECEPTOR-RELATED"/>
    <property type="match status" value="1"/>
</dbReference>